<evidence type="ECO:0000256" key="5">
    <source>
        <dbReference type="SAM" id="Phobius"/>
    </source>
</evidence>
<dbReference type="GO" id="GO:0005737">
    <property type="term" value="C:cytoplasm"/>
    <property type="evidence" value="ECO:0007669"/>
    <property type="project" value="TreeGrafter"/>
</dbReference>
<dbReference type="SMART" id="SM01057">
    <property type="entry name" value="Carb_anhydrase"/>
    <property type="match status" value="1"/>
</dbReference>
<proteinExistence type="inferred from homology"/>
<dbReference type="Proteomes" id="UP000230233">
    <property type="component" value="Chromosome X"/>
</dbReference>
<dbReference type="InterPro" id="IPR036398">
    <property type="entry name" value="CA_dom_sf"/>
</dbReference>
<dbReference type="CDD" id="cd00326">
    <property type="entry name" value="alpha_CA"/>
    <property type="match status" value="1"/>
</dbReference>
<sequence length="363" mass="40553">MSLKVSKCILKLAPSDECESTTAPVKGSNEAKFFLFTLDGKKNLEHPTPPASMPSSHLLILSLLLTLLAVVQCGPGADQGWGYDVENGPETWQGKCQNHLKQSPIDIRAPDVDYALLHRMHFMNYDMDGKIELSNTGRTLFAGGFEHWQHRQPMIQGGGLKHRYKLVQFHLHWGQNDAVGSEHALGSLHYPAELHLVHVREGLTLHEALTRPDGLAVVGVFLAKTNDPVANNFSPISERLHDLRHSGNVTELKNFRTKYVLPLDTEAFYRYEGSLTTPDCSEAVIWTVLAEPMAISSHQLHLLRQLHNKELVKSDKNYRPLQPLNGRRIQYRPSKLDRAMICSSAGVASILSTVFAVYVAMIV</sequence>
<dbReference type="GO" id="GO:0004089">
    <property type="term" value="F:carbonate dehydratase activity"/>
    <property type="evidence" value="ECO:0007669"/>
    <property type="project" value="UniProtKB-UniRule"/>
</dbReference>
<dbReference type="InterPro" id="IPR023561">
    <property type="entry name" value="Carbonic_anhydrase_a-class"/>
</dbReference>
<dbReference type="Pfam" id="PF00194">
    <property type="entry name" value="Carb_anhydrase"/>
    <property type="match status" value="1"/>
</dbReference>
<organism evidence="7 8">
    <name type="scientific">Caenorhabditis nigoni</name>
    <dbReference type="NCBI Taxonomy" id="1611254"/>
    <lineage>
        <taxon>Eukaryota</taxon>
        <taxon>Metazoa</taxon>
        <taxon>Ecdysozoa</taxon>
        <taxon>Nematoda</taxon>
        <taxon>Chromadorea</taxon>
        <taxon>Rhabditida</taxon>
        <taxon>Rhabditina</taxon>
        <taxon>Rhabditomorpha</taxon>
        <taxon>Rhabditoidea</taxon>
        <taxon>Rhabditidae</taxon>
        <taxon>Peloderinae</taxon>
        <taxon>Caenorhabditis</taxon>
    </lineage>
</organism>
<dbReference type="STRING" id="1611254.A0A2G5SVS2"/>
<dbReference type="GO" id="GO:0008270">
    <property type="term" value="F:zinc ion binding"/>
    <property type="evidence" value="ECO:0007669"/>
    <property type="project" value="UniProtKB-UniRule"/>
</dbReference>
<dbReference type="InterPro" id="IPR018338">
    <property type="entry name" value="Carbonic_anhydrase_a-class_CS"/>
</dbReference>
<dbReference type="EC" id="4.2.1.1" evidence="4"/>
<evidence type="ECO:0000313" key="8">
    <source>
        <dbReference type="Proteomes" id="UP000230233"/>
    </source>
</evidence>
<comment type="caution">
    <text evidence="7">The sequence shown here is derived from an EMBL/GenBank/DDBJ whole genome shotgun (WGS) entry which is preliminary data.</text>
</comment>
<feature type="domain" description="Alpha-carbonic anhydrase" evidence="6">
    <location>
        <begin position="79"/>
        <end position="333"/>
    </location>
</feature>
<comment type="catalytic activity">
    <reaction evidence="4">
        <text>hydrogencarbonate + H(+) = CO2 + H2O</text>
        <dbReference type="Rhea" id="RHEA:10748"/>
        <dbReference type="ChEBI" id="CHEBI:15377"/>
        <dbReference type="ChEBI" id="CHEBI:15378"/>
        <dbReference type="ChEBI" id="CHEBI:16526"/>
        <dbReference type="ChEBI" id="CHEBI:17544"/>
        <dbReference type="EC" id="4.2.1.1"/>
    </reaction>
</comment>
<evidence type="ECO:0000256" key="3">
    <source>
        <dbReference type="ARBA" id="ARBA00022833"/>
    </source>
</evidence>
<reference evidence="8" key="1">
    <citation type="submission" date="2017-10" db="EMBL/GenBank/DDBJ databases">
        <title>Rapid genome shrinkage in a self-fertile nematode reveals novel sperm competition proteins.</title>
        <authorList>
            <person name="Yin D."/>
            <person name="Schwarz E.M."/>
            <person name="Thomas C.G."/>
            <person name="Felde R.L."/>
            <person name="Korf I.F."/>
            <person name="Cutter A.D."/>
            <person name="Schartner C.M."/>
            <person name="Ralston E.J."/>
            <person name="Meyer B.J."/>
            <person name="Haag E.S."/>
        </authorList>
    </citation>
    <scope>NUCLEOTIDE SEQUENCE [LARGE SCALE GENOMIC DNA]</scope>
    <source>
        <strain evidence="8">JU1422</strain>
    </source>
</reference>
<name>A0A2G5SVS2_9PELO</name>
<gene>
    <name evidence="7" type="primary">Cni-cah-5</name>
    <name evidence="7" type="synonym">Cnig_chr_X.g24668</name>
    <name evidence="7" type="ORF">B9Z55_024668</name>
</gene>
<evidence type="ECO:0000256" key="4">
    <source>
        <dbReference type="RuleBase" id="RU367011"/>
    </source>
</evidence>
<keyword evidence="5" id="KW-1133">Transmembrane helix</keyword>
<keyword evidence="2 4" id="KW-0479">Metal-binding</keyword>
<keyword evidence="5" id="KW-0812">Transmembrane</keyword>
<evidence type="ECO:0000313" key="7">
    <source>
        <dbReference type="EMBL" id="PIC18961.1"/>
    </source>
</evidence>
<dbReference type="InterPro" id="IPR001148">
    <property type="entry name" value="CA_dom"/>
</dbReference>
<evidence type="ECO:0000256" key="1">
    <source>
        <dbReference type="ARBA" id="ARBA00010718"/>
    </source>
</evidence>
<dbReference type="SUPFAM" id="SSF51069">
    <property type="entry name" value="Carbonic anhydrase"/>
    <property type="match status" value="1"/>
</dbReference>
<comment type="similarity">
    <text evidence="1 4">Belongs to the alpha-carbonic anhydrase family.</text>
</comment>
<feature type="transmembrane region" description="Helical" evidence="5">
    <location>
        <begin position="339"/>
        <end position="361"/>
    </location>
</feature>
<dbReference type="EMBL" id="PDUG01000006">
    <property type="protein sequence ID" value="PIC18961.1"/>
    <property type="molecule type" value="Genomic_DNA"/>
</dbReference>
<dbReference type="PANTHER" id="PTHR18952">
    <property type="entry name" value="CARBONIC ANHYDRASE"/>
    <property type="match status" value="1"/>
</dbReference>
<evidence type="ECO:0000256" key="2">
    <source>
        <dbReference type="ARBA" id="ARBA00022723"/>
    </source>
</evidence>
<keyword evidence="8" id="KW-1185">Reference proteome</keyword>
<keyword evidence="5" id="KW-0472">Membrane</keyword>
<dbReference type="OrthoDB" id="429145at2759"/>
<keyword evidence="4" id="KW-0456">Lyase</keyword>
<evidence type="ECO:0000259" key="6">
    <source>
        <dbReference type="PROSITE" id="PS51144"/>
    </source>
</evidence>
<dbReference type="AlphaFoldDB" id="A0A2G5SVS2"/>
<dbReference type="Gene3D" id="3.10.200.10">
    <property type="entry name" value="Alpha carbonic anhydrase"/>
    <property type="match status" value="1"/>
</dbReference>
<dbReference type="PROSITE" id="PS00162">
    <property type="entry name" value="ALPHA_CA_1"/>
    <property type="match status" value="1"/>
</dbReference>
<dbReference type="PROSITE" id="PS51144">
    <property type="entry name" value="ALPHA_CA_2"/>
    <property type="match status" value="1"/>
</dbReference>
<comment type="cofactor">
    <cofactor evidence="4">
        <name>Zn(2+)</name>
        <dbReference type="ChEBI" id="CHEBI:29105"/>
    </cofactor>
</comment>
<protein>
    <recommendedName>
        <fullName evidence="4">Carbonic anhydrase</fullName>
        <ecNumber evidence="4">4.2.1.1</ecNumber>
    </recommendedName>
</protein>
<dbReference type="PANTHER" id="PTHR18952:SF250">
    <property type="entry name" value="CARBONIC ANHYDRASE 5-RELATED"/>
    <property type="match status" value="1"/>
</dbReference>
<keyword evidence="3 4" id="KW-0862">Zinc</keyword>
<comment type="function">
    <text evidence="4">Reversible hydration of carbon dioxide.</text>
</comment>
<accession>A0A2G5SVS2</accession>